<accession>A0AAD4XM51</accession>
<feature type="signal peptide" evidence="2">
    <location>
        <begin position="1"/>
        <end position="19"/>
    </location>
</feature>
<proteinExistence type="predicted"/>
<keyword evidence="1 2" id="KW-0732">Signal</keyword>
<gene>
    <name evidence="3" type="ORF">MKW98_001461</name>
</gene>
<evidence type="ECO:0000313" key="4">
    <source>
        <dbReference type="Proteomes" id="UP001202328"/>
    </source>
</evidence>
<reference evidence="3" key="1">
    <citation type="submission" date="2022-04" db="EMBL/GenBank/DDBJ databases">
        <title>A functionally conserved STORR gene fusion in Papaver species that diverged 16.8 million years ago.</title>
        <authorList>
            <person name="Catania T."/>
        </authorList>
    </citation>
    <scope>NUCLEOTIDE SEQUENCE</scope>
    <source>
        <strain evidence="3">S-188037</strain>
    </source>
</reference>
<feature type="chain" id="PRO_5041903820" evidence="2">
    <location>
        <begin position="20"/>
        <end position="220"/>
    </location>
</feature>
<dbReference type="InterPro" id="IPR003882">
    <property type="entry name" value="Pistil_extensin"/>
</dbReference>
<evidence type="ECO:0000313" key="3">
    <source>
        <dbReference type="EMBL" id="KAI3925607.1"/>
    </source>
</evidence>
<dbReference type="PRINTS" id="PR01218">
    <property type="entry name" value="PSTLEXTENSIN"/>
</dbReference>
<organism evidence="3 4">
    <name type="scientific">Papaver atlanticum</name>
    <dbReference type="NCBI Taxonomy" id="357466"/>
    <lineage>
        <taxon>Eukaryota</taxon>
        <taxon>Viridiplantae</taxon>
        <taxon>Streptophyta</taxon>
        <taxon>Embryophyta</taxon>
        <taxon>Tracheophyta</taxon>
        <taxon>Spermatophyta</taxon>
        <taxon>Magnoliopsida</taxon>
        <taxon>Ranunculales</taxon>
        <taxon>Papaveraceae</taxon>
        <taxon>Papaveroideae</taxon>
        <taxon>Papaver</taxon>
    </lineage>
</organism>
<evidence type="ECO:0000256" key="1">
    <source>
        <dbReference type="ARBA" id="ARBA00022729"/>
    </source>
</evidence>
<dbReference type="Proteomes" id="UP001202328">
    <property type="component" value="Unassembled WGS sequence"/>
</dbReference>
<dbReference type="AlphaFoldDB" id="A0AAD4XM51"/>
<keyword evidence="4" id="KW-1185">Reference proteome</keyword>
<sequence length="220" mass="23509">MALSKVIVSLMLLISLGFAVSSEAVVVDGYPAPKKPPVVVAPASPPKKSPVVVAPASAPIYYPAPSPIAVPPTSAASPPIYLPLRRLIAVQGVVFAKPCADFGFDTLMHSSPLPGVMVKMVCHGKPKDNALMLTAVTDKNGYFFIPPTKKVSEYGAQKRCRVFLHSPPAMSKFQHSTHMNSGLSGAYLRRTKSLTPLPFVLYTVGPFAYEPLPSVCHQKV</sequence>
<dbReference type="PANTHER" id="PTHR33470:SF22">
    <property type="entry name" value="POLLEN OLE E 1 ALLERGEN AND EXTENSIN FAMILY PROTEIN"/>
    <property type="match status" value="1"/>
</dbReference>
<comment type="caution">
    <text evidence="3">The sequence shown here is derived from an EMBL/GenBank/DDBJ whole genome shotgun (WGS) entry which is preliminary data.</text>
</comment>
<evidence type="ECO:0000256" key="2">
    <source>
        <dbReference type="SAM" id="SignalP"/>
    </source>
</evidence>
<dbReference type="PANTHER" id="PTHR33470">
    <property type="entry name" value="OS01G0164075 PROTEIN"/>
    <property type="match status" value="1"/>
</dbReference>
<dbReference type="EMBL" id="JAJJMB010008074">
    <property type="protein sequence ID" value="KAI3925607.1"/>
    <property type="molecule type" value="Genomic_DNA"/>
</dbReference>
<protein>
    <submittedName>
        <fullName evidence="3">Uncharacterized protein</fullName>
    </submittedName>
</protein>
<dbReference type="Pfam" id="PF01190">
    <property type="entry name" value="Pollen_Ole_e_1"/>
    <property type="match status" value="1"/>
</dbReference>
<dbReference type="GO" id="GO:0071944">
    <property type="term" value="C:cell periphery"/>
    <property type="evidence" value="ECO:0007669"/>
    <property type="project" value="TreeGrafter"/>
</dbReference>
<name>A0AAD4XM51_9MAGN</name>